<evidence type="ECO:0000313" key="2">
    <source>
        <dbReference type="EMBL" id="CAA3001106.1"/>
    </source>
</evidence>
<evidence type="ECO:0000256" key="1">
    <source>
        <dbReference type="SAM" id="MobiDB-lite"/>
    </source>
</evidence>
<sequence>MMHSSRTLRYWIAFHACDLHVSLVVRFVVTHSSFMLQLHVSATLRPTEAELGQPYISTLLPFEDRTVLALDDVAKDIIPSQLRPEPLASGGNVGNSRGECALVSSGGGSEDDDESGNSDDEGVGEEIGGDKSGDSNGKASDEGDSEDEHTCTQHSGTYSTPPCTDVLLPFMHPPDLMYDKIKPLERASRELRWRNYCWIKERSSKFASAQSSLRSCST</sequence>
<dbReference type="EMBL" id="CACTIH010005733">
    <property type="protein sequence ID" value="CAA3001106.1"/>
    <property type="molecule type" value="Genomic_DNA"/>
</dbReference>
<evidence type="ECO:0000313" key="3">
    <source>
        <dbReference type="Proteomes" id="UP000594638"/>
    </source>
</evidence>
<feature type="compositionally biased region" description="Acidic residues" evidence="1">
    <location>
        <begin position="109"/>
        <end position="124"/>
    </location>
</feature>
<dbReference type="AlphaFoldDB" id="A0A8S0TC92"/>
<accession>A0A8S0TC92</accession>
<keyword evidence="3" id="KW-1185">Reference proteome</keyword>
<dbReference type="Gramene" id="OE9A078126T1">
    <property type="protein sequence ID" value="OE9A078126C1"/>
    <property type="gene ID" value="OE9A078126"/>
</dbReference>
<dbReference type="Proteomes" id="UP000594638">
    <property type="component" value="Unassembled WGS sequence"/>
</dbReference>
<proteinExistence type="predicted"/>
<comment type="caution">
    <text evidence="2">The sequence shown here is derived from an EMBL/GenBank/DDBJ whole genome shotgun (WGS) entry which is preliminary data.</text>
</comment>
<feature type="region of interest" description="Disordered" evidence="1">
    <location>
        <begin position="82"/>
        <end position="158"/>
    </location>
</feature>
<gene>
    <name evidence="2" type="ORF">OLEA9_A078126</name>
</gene>
<protein>
    <submittedName>
        <fullName evidence="2">MADS-box protein SOC1</fullName>
    </submittedName>
</protein>
<organism evidence="2 3">
    <name type="scientific">Olea europaea subsp. europaea</name>
    <dbReference type="NCBI Taxonomy" id="158383"/>
    <lineage>
        <taxon>Eukaryota</taxon>
        <taxon>Viridiplantae</taxon>
        <taxon>Streptophyta</taxon>
        <taxon>Embryophyta</taxon>
        <taxon>Tracheophyta</taxon>
        <taxon>Spermatophyta</taxon>
        <taxon>Magnoliopsida</taxon>
        <taxon>eudicotyledons</taxon>
        <taxon>Gunneridae</taxon>
        <taxon>Pentapetalae</taxon>
        <taxon>asterids</taxon>
        <taxon>lamiids</taxon>
        <taxon>Lamiales</taxon>
        <taxon>Oleaceae</taxon>
        <taxon>Oleeae</taxon>
        <taxon>Olea</taxon>
    </lineage>
</organism>
<reference evidence="2 3" key="1">
    <citation type="submission" date="2019-12" db="EMBL/GenBank/DDBJ databases">
        <authorList>
            <person name="Alioto T."/>
            <person name="Alioto T."/>
            <person name="Gomez Garrido J."/>
        </authorList>
    </citation>
    <scope>NUCLEOTIDE SEQUENCE [LARGE SCALE GENOMIC DNA]</scope>
</reference>
<name>A0A8S0TC92_OLEEU</name>